<dbReference type="EMBL" id="CP041695">
    <property type="protein sequence ID" value="QDP78303.1"/>
    <property type="molecule type" value="Genomic_DNA"/>
</dbReference>
<name>A0A516NHB8_9NOCA</name>
<evidence type="ECO:0000313" key="3">
    <source>
        <dbReference type="Proteomes" id="UP000317039"/>
    </source>
</evidence>
<organism evidence="2 3">
    <name type="scientific">Nocardia otitidiscaviarum</name>
    <dbReference type="NCBI Taxonomy" id="1823"/>
    <lineage>
        <taxon>Bacteria</taxon>
        <taxon>Bacillati</taxon>
        <taxon>Actinomycetota</taxon>
        <taxon>Actinomycetes</taxon>
        <taxon>Mycobacteriales</taxon>
        <taxon>Nocardiaceae</taxon>
        <taxon>Nocardia</taxon>
    </lineage>
</organism>
<dbReference type="Proteomes" id="UP000317039">
    <property type="component" value="Chromosome"/>
</dbReference>
<sequence length="382" mass="40329">MVPGRSPVGPGPPLAWWPVAHGWRRAGQVALAVAVAGVLGAPTAHAQPGVRLLGERVIAHDLDVRGTVLGGLSGIDYRASAGDYVLISDDRSERDPARFYTARFTVDGDGVGPVTFTGTHPLLDPAGAEYPAKSVDPEEIRVDPWTGDYFWTQEGERADGVLIDPSVRIARPDGTYAGDLPIPDNERMRPDTGPRRNAALEAATFAAGGTLFVTALEGPLLEDGPGPTTGGGSLNRLTVQSRFGPVLAQYLYPTEPVFAASRPEPGRGDNGIVSILAADALNPSTLLVLERGFVPGVGTKIRLYEADLTAATDVHGTSVTDARPATKRLVADLDELGLSHVDNIEGMTWGPRLATGERTLILVSDNNFSAEQVTQLVALAIR</sequence>
<dbReference type="KEGG" id="nod:FOH10_05645"/>
<dbReference type="Pfam" id="PF13449">
    <property type="entry name" value="Phytase-like"/>
    <property type="match status" value="1"/>
</dbReference>
<protein>
    <submittedName>
        <fullName evidence="2">Esterase-like activity of phytase family protein</fullName>
    </submittedName>
</protein>
<proteinExistence type="predicted"/>
<accession>A0A516NHB8</accession>
<feature type="domain" description="Phytase-like" evidence="1">
    <location>
        <begin position="69"/>
        <end position="368"/>
    </location>
</feature>
<reference evidence="2 3" key="1">
    <citation type="submission" date="2019-07" db="EMBL/GenBank/DDBJ databases">
        <title>Complete Genome Sequence and Methylome Analysis of Nocardia otitidis-caviarum NEB252.</title>
        <authorList>
            <person name="Fomenkov A."/>
            <person name="Anton B.P."/>
            <person name="Vincze T."/>
            <person name="Roberts R.J."/>
        </authorList>
    </citation>
    <scope>NUCLEOTIDE SEQUENCE [LARGE SCALE GENOMIC DNA]</scope>
    <source>
        <strain evidence="2 3">NEB252</strain>
    </source>
</reference>
<dbReference type="InterPro" id="IPR027372">
    <property type="entry name" value="Phytase-like_dom"/>
</dbReference>
<dbReference type="AlphaFoldDB" id="A0A516NHB8"/>
<gene>
    <name evidence="2" type="ORF">FOH10_05645</name>
</gene>
<evidence type="ECO:0000313" key="2">
    <source>
        <dbReference type="EMBL" id="QDP78303.1"/>
    </source>
</evidence>
<evidence type="ECO:0000259" key="1">
    <source>
        <dbReference type="Pfam" id="PF13449"/>
    </source>
</evidence>